<evidence type="ECO:0000313" key="2">
    <source>
        <dbReference type="EMBL" id="SEQ27849.1"/>
    </source>
</evidence>
<gene>
    <name evidence="2" type="ORF">SAMN03080615_01019</name>
</gene>
<dbReference type="AlphaFoldDB" id="A0A1H9EQB9"/>
<protein>
    <recommendedName>
        <fullName evidence="4">DUF1127 domain-containing protein</fullName>
    </recommendedName>
</protein>
<reference evidence="3" key="1">
    <citation type="submission" date="2016-10" db="EMBL/GenBank/DDBJ databases">
        <authorList>
            <person name="Varghese N."/>
            <person name="Submissions S."/>
        </authorList>
    </citation>
    <scope>NUCLEOTIDE SEQUENCE [LARGE SCALE GENOMIC DNA]</scope>
    <source>
        <strain evidence="3">DSM 18887</strain>
    </source>
</reference>
<dbReference type="EMBL" id="FOGB01000002">
    <property type="protein sequence ID" value="SEQ27849.1"/>
    <property type="molecule type" value="Genomic_DNA"/>
</dbReference>
<feature type="region of interest" description="Disordered" evidence="1">
    <location>
        <begin position="1"/>
        <end position="24"/>
    </location>
</feature>
<dbReference type="Proteomes" id="UP000198749">
    <property type="component" value="Unassembled WGS sequence"/>
</dbReference>
<name>A0A1H9EQB9_9GAMM</name>
<evidence type="ECO:0000313" key="3">
    <source>
        <dbReference type="Proteomes" id="UP000198749"/>
    </source>
</evidence>
<keyword evidence="3" id="KW-1185">Reference proteome</keyword>
<proteinExistence type="predicted"/>
<feature type="compositionally biased region" description="Polar residues" evidence="1">
    <location>
        <begin position="1"/>
        <end position="18"/>
    </location>
</feature>
<accession>A0A1H9EQB9</accession>
<dbReference type="RefSeq" id="WP_091354840.1">
    <property type="nucleotide sequence ID" value="NZ_AP025284.1"/>
</dbReference>
<evidence type="ECO:0008006" key="4">
    <source>
        <dbReference type="Google" id="ProtNLM"/>
    </source>
</evidence>
<sequence>MSSCDLLIQTSSTTVTPSRQEKARSWRQQHRLIQALKGWYDAYRRRQVLLDLLRYDDHMLDDMGYTRQDIQAIAKLPLSADADEVLKQLRSDRNGKRGD</sequence>
<organism evidence="2 3">
    <name type="scientific">Amphritea atlantica</name>
    <dbReference type="NCBI Taxonomy" id="355243"/>
    <lineage>
        <taxon>Bacteria</taxon>
        <taxon>Pseudomonadati</taxon>
        <taxon>Pseudomonadota</taxon>
        <taxon>Gammaproteobacteria</taxon>
        <taxon>Oceanospirillales</taxon>
        <taxon>Oceanospirillaceae</taxon>
        <taxon>Amphritea</taxon>
    </lineage>
</organism>
<dbReference type="OrthoDB" id="6173366at2"/>
<evidence type="ECO:0000256" key="1">
    <source>
        <dbReference type="SAM" id="MobiDB-lite"/>
    </source>
</evidence>